<dbReference type="GO" id="GO:0070012">
    <property type="term" value="F:oligopeptidase activity"/>
    <property type="evidence" value="ECO:0007669"/>
    <property type="project" value="TreeGrafter"/>
</dbReference>
<evidence type="ECO:0000313" key="6">
    <source>
        <dbReference type="EMBL" id="SUZ48845.1"/>
    </source>
</evidence>
<dbReference type="Pfam" id="PF00326">
    <property type="entry name" value="Peptidase_S9"/>
    <property type="match status" value="1"/>
</dbReference>
<evidence type="ECO:0008006" key="7">
    <source>
        <dbReference type="Google" id="ProtNLM"/>
    </source>
</evidence>
<dbReference type="GO" id="GO:0004252">
    <property type="term" value="F:serine-type endopeptidase activity"/>
    <property type="evidence" value="ECO:0007669"/>
    <property type="project" value="InterPro"/>
</dbReference>
<name>A0A381N2W0_9ZZZZ</name>
<feature type="domain" description="Peptidase S9A N-terminal" evidence="5">
    <location>
        <begin position="49"/>
        <end position="444"/>
    </location>
</feature>
<feature type="domain" description="Peptidase S9 prolyl oligopeptidase catalytic" evidence="4">
    <location>
        <begin position="520"/>
        <end position="723"/>
    </location>
</feature>
<dbReference type="Gene3D" id="2.130.10.120">
    <property type="entry name" value="Prolyl oligopeptidase, N-terminal domain"/>
    <property type="match status" value="1"/>
</dbReference>
<dbReference type="InterPro" id="IPR051167">
    <property type="entry name" value="Prolyl_oligopep/macrocyclase"/>
</dbReference>
<reference evidence="6" key="1">
    <citation type="submission" date="2018-05" db="EMBL/GenBank/DDBJ databases">
        <authorList>
            <person name="Lanie J.A."/>
            <person name="Ng W.-L."/>
            <person name="Kazmierczak K.M."/>
            <person name="Andrzejewski T.M."/>
            <person name="Davidsen T.M."/>
            <person name="Wayne K.J."/>
            <person name="Tettelin H."/>
            <person name="Glass J.I."/>
            <person name="Rusch D."/>
            <person name="Podicherti R."/>
            <person name="Tsui H.-C.T."/>
            <person name="Winkler M.E."/>
        </authorList>
    </citation>
    <scope>NUCLEOTIDE SEQUENCE</scope>
</reference>
<evidence type="ECO:0000256" key="1">
    <source>
        <dbReference type="ARBA" id="ARBA00022670"/>
    </source>
</evidence>
<organism evidence="6">
    <name type="scientific">marine metagenome</name>
    <dbReference type="NCBI Taxonomy" id="408172"/>
    <lineage>
        <taxon>unclassified sequences</taxon>
        <taxon>metagenomes</taxon>
        <taxon>ecological metagenomes</taxon>
    </lineage>
</organism>
<dbReference type="EMBL" id="UINC01000088">
    <property type="protein sequence ID" value="SUZ48845.1"/>
    <property type="molecule type" value="Genomic_DNA"/>
</dbReference>
<dbReference type="AlphaFoldDB" id="A0A381N2W0"/>
<dbReference type="InterPro" id="IPR002470">
    <property type="entry name" value="Peptidase_S9A"/>
</dbReference>
<dbReference type="SUPFAM" id="SSF50993">
    <property type="entry name" value="Peptidase/esterase 'gauge' domain"/>
    <property type="match status" value="1"/>
</dbReference>
<evidence type="ECO:0000256" key="2">
    <source>
        <dbReference type="ARBA" id="ARBA00022801"/>
    </source>
</evidence>
<evidence type="ECO:0000256" key="3">
    <source>
        <dbReference type="ARBA" id="ARBA00022825"/>
    </source>
</evidence>
<sequence length="726" mass="79961">MRALSILRSSAIFVLFLLSACGAPEESLESSEITAGIAMREEVVGMQILDDPFIWLEEVESDDALAWAAEQNALSIPKLQGDPRFETIRSEIEAVLTSEDRIPSGSLVNGNVYNFWQDKDHIRGILRRTSLESYAGDSTQWETVLDIDELATIESANWVYKGRTCLPSNPSRCLIHLSDGGKDAVSIREFDLDLANFIDGGFFVGEAKTNIDWVDANTLLVGSDFGDGSLTTSGYARTLRLWRRGTALENAEQIIEVGAEDMSVGTFTVMGEDSDFSFIVRRPDFFTEETWLMTEQGIIAKLPLQIDANFQGVLGQRVLVLLRSDWTLDDGETYAAGSLVSLDLAGSITAQAPVGISTVLNPRTDDQLDAISGVGITGDSVYITALKDVAGMLLRVRPDEDGWEVTRIELPENGDIRIISTDDYTDTLLVNYESFLIPDTLYLIEGEAAPEPIKALQPHFDISNYVTEQHFATSIDGTRIPYFVVRPIDVVMDGTIPTEMTAYGGFEISRTPAYMGALDQAWLERGGAYVLANIRGGGEYGPTWHQSALLENRQRVFDDFIAVAEDIIGSGLTSSEHLGIRGGSNGGLLVTAVMVQRPELFRAIISAVPLIDMLRYHKLLAGASWMAEYGNPDLPDHHAFISGYSPYQLVSPEVKYPEIFLWTNPKDDRVHPGHARKMAARMLEQGHDIIYFENTEGGHGGGANLNQLATTDAMQIVYFLQQLVDN</sequence>
<evidence type="ECO:0000259" key="5">
    <source>
        <dbReference type="Pfam" id="PF02897"/>
    </source>
</evidence>
<gene>
    <name evidence="6" type="ORF">METZ01_LOCUS1699</name>
</gene>
<dbReference type="GO" id="GO:0005829">
    <property type="term" value="C:cytosol"/>
    <property type="evidence" value="ECO:0007669"/>
    <property type="project" value="TreeGrafter"/>
</dbReference>
<evidence type="ECO:0000259" key="4">
    <source>
        <dbReference type="Pfam" id="PF00326"/>
    </source>
</evidence>
<dbReference type="InterPro" id="IPR029058">
    <property type="entry name" value="AB_hydrolase_fold"/>
</dbReference>
<dbReference type="Pfam" id="PF02897">
    <property type="entry name" value="Peptidase_S9_N"/>
    <property type="match status" value="1"/>
</dbReference>
<protein>
    <recommendedName>
        <fullName evidence="7">Peptidase S9 prolyl oligopeptidase catalytic domain-containing protein</fullName>
    </recommendedName>
</protein>
<keyword evidence="2" id="KW-0378">Hydrolase</keyword>
<dbReference type="Gene3D" id="3.40.50.1820">
    <property type="entry name" value="alpha/beta hydrolase"/>
    <property type="match status" value="1"/>
</dbReference>
<accession>A0A381N2W0</accession>
<keyword evidence="1" id="KW-0645">Protease</keyword>
<dbReference type="PANTHER" id="PTHR42881">
    <property type="entry name" value="PROLYL ENDOPEPTIDASE"/>
    <property type="match status" value="1"/>
</dbReference>
<dbReference type="InterPro" id="IPR001375">
    <property type="entry name" value="Peptidase_S9_cat"/>
</dbReference>
<proteinExistence type="predicted"/>
<keyword evidence="3" id="KW-0720">Serine protease</keyword>
<dbReference type="SUPFAM" id="SSF53474">
    <property type="entry name" value="alpha/beta-Hydrolases"/>
    <property type="match status" value="1"/>
</dbReference>
<dbReference type="InterPro" id="IPR023302">
    <property type="entry name" value="Pept_S9A_N"/>
</dbReference>
<dbReference type="GO" id="GO:0006508">
    <property type="term" value="P:proteolysis"/>
    <property type="evidence" value="ECO:0007669"/>
    <property type="project" value="UniProtKB-KW"/>
</dbReference>
<dbReference type="PRINTS" id="PR00862">
    <property type="entry name" value="PROLIGOPTASE"/>
</dbReference>
<dbReference type="PANTHER" id="PTHR42881:SF13">
    <property type="entry name" value="PROLYL ENDOPEPTIDASE"/>
    <property type="match status" value="1"/>
</dbReference>
<dbReference type="PROSITE" id="PS51257">
    <property type="entry name" value="PROKAR_LIPOPROTEIN"/>
    <property type="match status" value="1"/>
</dbReference>